<comment type="caution">
    <text evidence="2">The sequence shown here is derived from an EMBL/GenBank/DDBJ whole genome shotgun (WGS) entry which is preliminary data.</text>
</comment>
<evidence type="ECO:0000256" key="1">
    <source>
        <dbReference type="SAM" id="Phobius"/>
    </source>
</evidence>
<dbReference type="OrthoDB" id="9944512at2"/>
<dbReference type="EMBL" id="SUMF01000001">
    <property type="protein sequence ID" value="TJZ78901.1"/>
    <property type="molecule type" value="Genomic_DNA"/>
</dbReference>
<reference evidence="2 3" key="1">
    <citation type="submission" date="2019-04" db="EMBL/GenBank/DDBJ databases">
        <title>Chitiniphilus eburnea sp. nov., a novel chitinolytic bacterium isolated from aquaculture sludge.</title>
        <authorList>
            <person name="Sheng M."/>
        </authorList>
    </citation>
    <scope>NUCLEOTIDE SEQUENCE [LARGE SCALE GENOMIC DNA]</scope>
    <source>
        <strain evidence="2 3">HX-2-15</strain>
    </source>
</reference>
<dbReference type="Proteomes" id="UP000310016">
    <property type="component" value="Unassembled WGS sequence"/>
</dbReference>
<evidence type="ECO:0000313" key="2">
    <source>
        <dbReference type="EMBL" id="TJZ78901.1"/>
    </source>
</evidence>
<evidence type="ECO:0000313" key="3">
    <source>
        <dbReference type="Proteomes" id="UP000310016"/>
    </source>
</evidence>
<keyword evidence="3" id="KW-1185">Reference proteome</keyword>
<dbReference type="AlphaFoldDB" id="A0A4U0QBW8"/>
<proteinExistence type="predicted"/>
<organism evidence="2 3">
    <name type="scientific">Chitiniphilus eburneus</name>
    <dbReference type="NCBI Taxonomy" id="2571148"/>
    <lineage>
        <taxon>Bacteria</taxon>
        <taxon>Pseudomonadati</taxon>
        <taxon>Pseudomonadota</taxon>
        <taxon>Betaproteobacteria</taxon>
        <taxon>Neisseriales</taxon>
        <taxon>Chitinibacteraceae</taxon>
        <taxon>Chitiniphilus</taxon>
    </lineage>
</organism>
<dbReference type="RefSeq" id="WP_136771416.1">
    <property type="nucleotide sequence ID" value="NZ_CP156074.1"/>
</dbReference>
<accession>A0A4U0QBW8</accession>
<keyword evidence="1" id="KW-0812">Transmembrane</keyword>
<keyword evidence="1" id="KW-0472">Membrane</keyword>
<gene>
    <name evidence="2" type="ORF">FAZ21_01040</name>
</gene>
<feature type="transmembrane region" description="Helical" evidence="1">
    <location>
        <begin position="59"/>
        <end position="80"/>
    </location>
</feature>
<sequence>MPEKKPVTARKNNGENACISIKFNGFAAAPQQITAPKKAWEVPLEEFGMEEMKAAWSKALWIGMAAACVASMCTLLIYGVSPLD</sequence>
<keyword evidence="1" id="KW-1133">Transmembrane helix</keyword>
<name>A0A4U0QBW8_9NEIS</name>
<protein>
    <submittedName>
        <fullName evidence="2">Uncharacterized protein</fullName>
    </submittedName>
</protein>